<keyword evidence="6 11" id="KW-1133">Transmembrane helix</keyword>
<proteinExistence type="inferred from homology"/>
<evidence type="ECO:0000256" key="8">
    <source>
        <dbReference type="ARBA" id="ARBA00023136"/>
    </source>
</evidence>
<keyword evidence="5" id="KW-0735">Signal-anchor</keyword>
<dbReference type="STRING" id="7739.C3ZLH7"/>
<name>C3ZLH7_BRAFL</name>
<evidence type="ECO:0000313" key="12">
    <source>
        <dbReference type="EMBL" id="EEN46614.1"/>
    </source>
</evidence>
<evidence type="ECO:0000256" key="5">
    <source>
        <dbReference type="ARBA" id="ARBA00022968"/>
    </source>
</evidence>
<keyword evidence="7" id="KW-0333">Golgi apparatus</keyword>
<feature type="region of interest" description="Disordered" evidence="10">
    <location>
        <begin position="35"/>
        <end position="62"/>
    </location>
</feature>
<comment type="similarity">
    <text evidence="2">Belongs to the sulfotransferase 3 family.</text>
</comment>
<organism>
    <name type="scientific">Branchiostoma floridae</name>
    <name type="common">Florida lancelet</name>
    <name type="synonym">Amphioxus</name>
    <dbReference type="NCBI Taxonomy" id="7739"/>
    <lineage>
        <taxon>Eukaryota</taxon>
        <taxon>Metazoa</taxon>
        <taxon>Chordata</taxon>
        <taxon>Cephalochordata</taxon>
        <taxon>Leptocardii</taxon>
        <taxon>Amphioxiformes</taxon>
        <taxon>Branchiostomatidae</taxon>
        <taxon>Branchiostoma</taxon>
    </lineage>
</organism>
<dbReference type="PANTHER" id="PTHR12129">
    <property type="entry name" value="HEPARAN SULFATE 2-O-SULFOTRANSFERASE"/>
    <property type="match status" value="1"/>
</dbReference>
<accession>C3ZLH7</accession>
<evidence type="ECO:0000256" key="1">
    <source>
        <dbReference type="ARBA" id="ARBA00004323"/>
    </source>
</evidence>
<sequence length="566" mass="65065">MVSFARAFRTYGIITGLVVILSASSLLVHYRGLGSAGSRASSVNGREYAANSPGDSGLAPTRTTKAKTNDGFGRLVYNRVGKCGSRSLITILSVLSSKNGFNFAKDPSVVHSQTRFPLPDQSKSLLLVWYLAKVQNVKPLWELLSEVLILMRTLVTQIALVQHVDKISPPFFYNRHFHFIDFTRFGARQPIYINMIRDPFDRLVSSYYFKRFGDGRSDDRGRYLKEEDKLRSFDACVLEEQVECTRGLHYIIPFFCGQRPGCRDPSRWALERAKDNVLDKFLVVGILEEFNDTLRVFEHLLPNFFKGAMSVWENPPQWVSQLYNTSKTVKKPQPSPFIRDKMRRRMKLEYEFYYFVRDIFHNLKNRLDIPSTPDQVAYRSDPLYKEIMARKSTKLMSYAREQPVIAVGADNKDYDENENEYEDERKASEGTAGDATVQKIPQEPIKKVDPRQAPSLAIDETQKHAMHIEERKVFPQNVYSNTRDGNALKGGTLSGESFPRAETEMERVLNQAQRIVSAAVNDNLISRTSESIRKRPTPRTYDTEDKEDDDYDEDDEQETDDREESR</sequence>
<evidence type="ECO:0000256" key="3">
    <source>
        <dbReference type="ARBA" id="ARBA00022679"/>
    </source>
</evidence>
<keyword evidence="4 11" id="KW-0812">Transmembrane</keyword>
<feature type="transmembrane region" description="Helical" evidence="11">
    <location>
        <begin position="12"/>
        <end position="30"/>
    </location>
</feature>
<keyword evidence="8 11" id="KW-0472">Membrane</keyword>
<evidence type="ECO:0000256" key="2">
    <source>
        <dbReference type="ARBA" id="ARBA00010569"/>
    </source>
</evidence>
<dbReference type="InParanoid" id="C3ZLH7"/>
<feature type="region of interest" description="Disordered" evidence="10">
    <location>
        <begin position="522"/>
        <end position="566"/>
    </location>
</feature>
<evidence type="ECO:0000256" key="4">
    <source>
        <dbReference type="ARBA" id="ARBA00022692"/>
    </source>
</evidence>
<keyword evidence="9" id="KW-0325">Glycoprotein</keyword>
<dbReference type="InterPro" id="IPR007734">
    <property type="entry name" value="Heparan_SO4_2-O-STrfase"/>
</dbReference>
<evidence type="ECO:0000256" key="7">
    <source>
        <dbReference type="ARBA" id="ARBA00023034"/>
    </source>
</evidence>
<evidence type="ECO:0000256" key="11">
    <source>
        <dbReference type="SAM" id="Phobius"/>
    </source>
</evidence>
<dbReference type="EMBL" id="GG666641">
    <property type="protein sequence ID" value="EEN46614.1"/>
    <property type="molecule type" value="Genomic_DNA"/>
</dbReference>
<protein>
    <recommendedName>
        <fullName evidence="13">Uronyl 2-sulfotransferase</fullName>
    </recommendedName>
</protein>
<dbReference type="AlphaFoldDB" id="C3ZLH7"/>
<keyword evidence="3" id="KW-0808">Transferase</keyword>
<feature type="compositionally biased region" description="Acidic residues" evidence="10">
    <location>
        <begin position="544"/>
        <end position="566"/>
    </location>
</feature>
<dbReference type="InterPro" id="IPR005331">
    <property type="entry name" value="Sulfotransferase"/>
</dbReference>
<feature type="compositionally biased region" description="Acidic residues" evidence="10">
    <location>
        <begin position="413"/>
        <end position="422"/>
    </location>
</feature>
<gene>
    <name evidence="12" type="ORF">BRAFLDRAFT_123612</name>
</gene>
<dbReference type="Gene3D" id="3.40.50.300">
    <property type="entry name" value="P-loop containing nucleotide triphosphate hydrolases"/>
    <property type="match status" value="1"/>
</dbReference>
<evidence type="ECO:0000256" key="10">
    <source>
        <dbReference type="SAM" id="MobiDB-lite"/>
    </source>
</evidence>
<evidence type="ECO:0000256" key="6">
    <source>
        <dbReference type="ARBA" id="ARBA00022989"/>
    </source>
</evidence>
<dbReference type="Pfam" id="PF03567">
    <property type="entry name" value="Sulfotransfer_2"/>
    <property type="match status" value="1"/>
</dbReference>
<dbReference type="PANTHER" id="PTHR12129:SF15">
    <property type="entry name" value="URONYL 2-SULFOTRANSFERASE"/>
    <property type="match status" value="1"/>
</dbReference>
<dbReference type="eggNOG" id="KOG3922">
    <property type="taxonomic scope" value="Eukaryota"/>
</dbReference>
<dbReference type="SUPFAM" id="SSF52540">
    <property type="entry name" value="P-loop containing nucleoside triphosphate hydrolases"/>
    <property type="match status" value="1"/>
</dbReference>
<comment type="subcellular location">
    <subcellularLocation>
        <location evidence="1">Golgi apparatus membrane</location>
        <topology evidence="1">Single-pass type II membrane protein</topology>
    </subcellularLocation>
</comment>
<reference evidence="12" key="1">
    <citation type="journal article" date="2008" name="Nature">
        <title>The amphioxus genome and the evolution of the chordate karyotype.</title>
        <authorList>
            <consortium name="US DOE Joint Genome Institute (JGI-PGF)"/>
            <person name="Putnam N.H."/>
            <person name="Butts T."/>
            <person name="Ferrier D.E.K."/>
            <person name="Furlong R.F."/>
            <person name="Hellsten U."/>
            <person name="Kawashima T."/>
            <person name="Robinson-Rechavi M."/>
            <person name="Shoguchi E."/>
            <person name="Terry A."/>
            <person name="Yu J.-K."/>
            <person name="Benito-Gutierrez E.L."/>
            <person name="Dubchak I."/>
            <person name="Garcia-Fernandez J."/>
            <person name="Gibson-Brown J.J."/>
            <person name="Grigoriev I.V."/>
            <person name="Horton A.C."/>
            <person name="de Jong P.J."/>
            <person name="Jurka J."/>
            <person name="Kapitonov V.V."/>
            <person name="Kohara Y."/>
            <person name="Kuroki Y."/>
            <person name="Lindquist E."/>
            <person name="Lucas S."/>
            <person name="Osoegawa K."/>
            <person name="Pennacchio L.A."/>
            <person name="Salamov A.A."/>
            <person name="Satou Y."/>
            <person name="Sauka-Spengler T."/>
            <person name="Schmutz J."/>
            <person name="Shin-I T."/>
            <person name="Toyoda A."/>
            <person name="Bronner-Fraser M."/>
            <person name="Fujiyama A."/>
            <person name="Holland L.Z."/>
            <person name="Holland P.W.H."/>
            <person name="Satoh N."/>
            <person name="Rokhsar D.S."/>
        </authorList>
    </citation>
    <scope>NUCLEOTIDE SEQUENCE [LARGE SCALE GENOMIC DNA]</scope>
    <source>
        <strain evidence="12">S238N-H82</strain>
        <tissue evidence="12">Testes</tissue>
    </source>
</reference>
<evidence type="ECO:0000256" key="9">
    <source>
        <dbReference type="ARBA" id="ARBA00023180"/>
    </source>
</evidence>
<dbReference type="InterPro" id="IPR027417">
    <property type="entry name" value="P-loop_NTPase"/>
</dbReference>
<evidence type="ECO:0008006" key="13">
    <source>
        <dbReference type="Google" id="ProtNLM"/>
    </source>
</evidence>
<dbReference type="GO" id="GO:0008146">
    <property type="term" value="F:sulfotransferase activity"/>
    <property type="evidence" value="ECO:0007669"/>
    <property type="project" value="InterPro"/>
</dbReference>
<feature type="region of interest" description="Disordered" evidence="10">
    <location>
        <begin position="477"/>
        <end position="496"/>
    </location>
</feature>
<dbReference type="GO" id="GO:0000139">
    <property type="term" value="C:Golgi membrane"/>
    <property type="evidence" value="ECO:0007669"/>
    <property type="project" value="UniProtKB-SubCell"/>
</dbReference>
<feature type="region of interest" description="Disordered" evidence="10">
    <location>
        <begin position="410"/>
        <end position="443"/>
    </location>
</feature>